<accession>A0ABV6R8Y1</accession>
<feature type="active site" evidence="5">
    <location>
        <position position="243"/>
    </location>
</feature>
<dbReference type="Pfam" id="PF00648">
    <property type="entry name" value="Peptidase_C2"/>
    <property type="match status" value="1"/>
</dbReference>
<keyword evidence="9" id="KW-1185">Reference proteome</keyword>
<keyword evidence="4 5" id="KW-0788">Thiol protease</keyword>
<dbReference type="PROSITE" id="PS50203">
    <property type="entry name" value="CALPAIN_CAT"/>
    <property type="match status" value="1"/>
</dbReference>
<feature type="active site" evidence="5">
    <location>
        <position position="225"/>
    </location>
</feature>
<evidence type="ECO:0000256" key="6">
    <source>
        <dbReference type="SAM" id="MobiDB-lite"/>
    </source>
</evidence>
<evidence type="ECO:0000256" key="3">
    <source>
        <dbReference type="ARBA" id="ARBA00022801"/>
    </source>
</evidence>
<evidence type="ECO:0000256" key="2">
    <source>
        <dbReference type="ARBA" id="ARBA00022670"/>
    </source>
</evidence>
<organism evidence="8 9">
    <name type="scientific">Brachybacterium hainanense</name>
    <dbReference type="NCBI Taxonomy" id="1541174"/>
    <lineage>
        <taxon>Bacteria</taxon>
        <taxon>Bacillati</taxon>
        <taxon>Actinomycetota</taxon>
        <taxon>Actinomycetes</taxon>
        <taxon>Micrococcales</taxon>
        <taxon>Dermabacteraceae</taxon>
        <taxon>Brachybacterium</taxon>
    </lineage>
</organism>
<dbReference type="PROSITE" id="PS00139">
    <property type="entry name" value="THIOL_PROTEASE_CYS"/>
    <property type="match status" value="1"/>
</dbReference>
<evidence type="ECO:0000259" key="7">
    <source>
        <dbReference type="PROSITE" id="PS50203"/>
    </source>
</evidence>
<dbReference type="PANTHER" id="PTHR10183">
    <property type="entry name" value="CALPAIN"/>
    <property type="match status" value="1"/>
</dbReference>
<feature type="domain" description="Calpain catalytic" evidence="7">
    <location>
        <begin position="75"/>
        <end position="245"/>
    </location>
</feature>
<dbReference type="InterPro" id="IPR001300">
    <property type="entry name" value="Peptidase_C2_calpain_cat"/>
</dbReference>
<dbReference type="SUPFAM" id="SSF54001">
    <property type="entry name" value="Cysteine proteinases"/>
    <property type="match status" value="1"/>
</dbReference>
<keyword evidence="2 5" id="KW-0645">Protease</keyword>
<sequence length="272" mass="29307">MTARHGVAPTGRTPWRRRVRDLLLSAERVLLRRSAPAVPEDPAGREAAARPAPGPHMHGWRPDATPLDLSRRPRQGRLGDCWVMASLLGVHAQAPQLLESALVDAGEGRWHVRLAAAVITVDREMPVDARGRWVYATQSGQGPGWAGLFEKAFAAHLAGSYRLVARGFGRSGLAALTGVRVRTLVLLPSPRRIRDLLAEGRAVLASTHPLSPLVTVPGGRLPANHVMAVVGADPVTGTITLRNPWRPDEVLVLPRSVLRRGFISLDVTAPLG</sequence>
<reference evidence="8 9" key="1">
    <citation type="submission" date="2024-09" db="EMBL/GenBank/DDBJ databases">
        <authorList>
            <person name="Sun Q."/>
            <person name="Mori K."/>
        </authorList>
    </citation>
    <scope>NUCLEOTIDE SEQUENCE [LARGE SCALE GENOMIC DNA]</scope>
    <source>
        <strain evidence="8 9">CICC 10874</strain>
    </source>
</reference>
<evidence type="ECO:0000256" key="5">
    <source>
        <dbReference type="PROSITE-ProRule" id="PRU00239"/>
    </source>
</evidence>
<evidence type="ECO:0000313" key="8">
    <source>
        <dbReference type="EMBL" id="MFC0673451.1"/>
    </source>
</evidence>
<comment type="similarity">
    <text evidence="1">Belongs to the peptidase C2 family.</text>
</comment>
<keyword evidence="3 5" id="KW-0378">Hydrolase</keyword>
<protein>
    <submittedName>
        <fullName evidence="8">C2 family cysteine protease</fullName>
    </submittedName>
</protein>
<gene>
    <name evidence="8" type="ORF">ACFFF6_05710</name>
</gene>
<evidence type="ECO:0000256" key="1">
    <source>
        <dbReference type="ARBA" id="ARBA00007623"/>
    </source>
</evidence>
<dbReference type="InterPro" id="IPR038765">
    <property type="entry name" value="Papain-like_cys_pep_sf"/>
</dbReference>
<evidence type="ECO:0000313" key="9">
    <source>
        <dbReference type="Proteomes" id="UP001589793"/>
    </source>
</evidence>
<dbReference type="PANTHER" id="PTHR10183:SF379">
    <property type="entry name" value="CALPAIN-5"/>
    <property type="match status" value="1"/>
</dbReference>
<dbReference type="InterPro" id="IPR000169">
    <property type="entry name" value="Pept_cys_AS"/>
</dbReference>
<dbReference type="InterPro" id="IPR022684">
    <property type="entry name" value="Calpain_cysteine_protease"/>
</dbReference>
<dbReference type="RefSeq" id="WP_376979028.1">
    <property type="nucleotide sequence ID" value="NZ_JBHLSV010000005.1"/>
</dbReference>
<dbReference type="EMBL" id="JBHLSV010000005">
    <property type="protein sequence ID" value="MFC0673451.1"/>
    <property type="molecule type" value="Genomic_DNA"/>
</dbReference>
<dbReference type="Proteomes" id="UP001589793">
    <property type="component" value="Unassembled WGS sequence"/>
</dbReference>
<proteinExistence type="inferred from homology"/>
<feature type="region of interest" description="Disordered" evidence="6">
    <location>
        <begin position="35"/>
        <end position="71"/>
    </location>
</feature>
<name>A0ABV6R8Y1_9MICO</name>
<evidence type="ECO:0000256" key="4">
    <source>
        <dbReference type="ARBA" id="ARBA00022807"/>
    </source>
</evidence>
<dbReference type="GO" id="GO:0006508">
    <property type="term" value="P:proteolysis"/>
    <property type="evidence" value="ECO:0007669"/>
    <property type="project" value="UniProtKB-KW"/>
</dbReference>
<dbReference type="GO" id="GO:0008233">
    <property type="term" value="F:peptidase activity"/>
    <property type="evidence" value="ECO:0007669"/>
    <property type="project" value="UniProtKB-KW"/>
</dbReference>
<feature type="active site" evidence="5">
    <location>
        <position position="81"/>
    </location>
</feature>
<comment type="caution">
    <text evidence="8">The sequence shown here is derived from an EMBL/GenBank/DDBJ whole genome shotgun (WGS) entry which is preliminary data.</text>
</comment>